<comment type="caution">
    <text evidence="2">The sequence shown here is derived from an EMBL/GenBank/DDBJ whole genome shotgun (WGS) entry which is preliminary data.</text>
</comment>
<dbReference type="RefSeq" id="WP_408334380.1">
    <property type="nucleotide sequence ID" value="NZ_JAQQFH010000043.1"/>
</dbReference>
<dbReference type="CDD" id="cd00093">
    <property type="entry name" value="HTH_XRE"/>
    <property type="match status" value="1"/>
</dbReference>
<evidence type="ECO:0000313" key="3">
    <source>
        <dbReference type="Proteomes" id="UP001629249"/>
    </source>
</evidence>
<evidence type="ECO:0000313" key="2">
    <source>
        <dbReference type="EMBL" id="MFL9888269.1"/>
    </source>
</evidence>
<dbReference type="Proteomes" id="UP001629249">
    <property type="component" value="Unassembled WGS sequence"/>
</dbReference>
<feature type="domain" description="HTH cro/C1-type" evidence="1">
    <location>
        <begin position="100"/>
        <end position="152"/>
    </location>
</feature>
<sequence>MSDSQAIKKTGWFPSTTKPARKGFYETHWLIGSHSVLRYWDGKAWYVDGQVSSRQDYTWRGLARLPHEYVADDVAEHGTKRRLIPQEVVSKAVDGATPSKAWREHLGLKQFEVAARMGISQPAYSYLEAKKQLSESSRENIAAALGITADQLDF</sequence>
<dbReference type="InterPro" id="IPR001387">
    <property type="entry name" value="Cro/C1-type_HTH"/>
</dbReference>
<protein>
    <submittedName>
        <fullName evidence="2">Helix-turn-helix transcriptional regulator</fullName>
    </submittedName>
</protein>
<dbReference type="InterPro" id="IPR010982">
    <property type="entry name" value="Lambda_DNA-bd_dom_sf"/>
</dbReference>
<dbReference type="Gene3D" id="1.10.260.40">
    <property type="entry name" value="lambda repressor-like DNA-binding domains"/>
    <property type="match status" value="1"/>
</dbReference>
<gene>
    <name evidence="2" type="ORF">PQR66_34965</name>
</gene>
<keyword evidence="3" id="KW-1185">Reference proteome</keyword>
<reference evidence="2 3" key="1">
    <citation type="journal article" date="2024" name="Chem. Sci.">
        <title>Discovery of megapolipeptins by genome mining of a Burkholderiales bacteria collection.</title>
        <authorList>
            <person name="Paulo B.S."/>
            <person name="Recchia M.J.J."/>
            <person name="Lee S."/>
            <person name="Fergusson C.H."/>
            <person name="Romanowski S.B."/>
            <person name="Hernandez A."/>
            <person name="Krull N."/>
            <person name="Liu D.Y."/>
            <person name="Cavanagh H."/>
            <person name="Bos A."/>
            <person name="Gray C.A."/>
            <person name="Murphy B.T."/>
            <person name="Linington R.G."/>
            <person name="Eustaquio A.S."/>
        </authorList>
    </citation>
    <scope>NUCLEOTIDE SEQUENCE [LARGE SCALE GENOMIC DNA]</scope>
    <source>
        <strain evidence="2 3">RL16-012-BIC-B</strain>
    </source>
</reference>
<evidence type="ECO:0000259" key="1">
    <source>
        <dbReference type="PROSITE" id="PS50943"/>
    </source>
</evidence>
<accession>A0ABW9A1J6</accession>
<dbReference type="PROSITE" id="PS50943">
    <property type="entry name" value="HTH_CROC1"/>
    <property type="match status" value="1"/>
</dbReference>
<organism evidence="2 3">
    <name type="scientific">Paraburkholderia agricolaris</name>
    <dbReference type="NCBI Taxonomy" id="2152888"/>
    <lineage>
        <taxon>Bacteria</taxon>
        <taxon>Pseudomonadati</taxon>
        <taxon>Pseudomonadota</taxon>
        <taxon>Betaproteobacteria</taxon>
        <taxon>Burkholderiales</taxon>
        <taxon>Burkholderiaceae</taxon>
        <taxon>Paraburkholderia</taxon>
    </lineage>
</organism>
<name>A0ABW9A1J6_9BURK</name>
<dbReference type="Pfam" id="PF01381">
    <property type="entry name" value="HTH_3"/>
    <property type="match status" value="1"/>
</dbReference>
<dbReference type="EMBL" id="JAQQFN010000037">
    <property type="protein sequence ID" value="MFL9888269.1"/>
    <property type="molecule type" value="Genomic_DNA"/>
</dbReference>
<dbReference type="SUPFAM" id="SSF47413">
    <property type="entry name" value="lambda repressor-like DNA-binding domains"/>
    <property type="match status" value="1"/>
</dbReference>
<proteinExistence type="predicted"/>
<dbReference type="SMART" id="SM00530">
    <property type="entry name" value="HTH_XRE"/>
    <property type="match status" value="1"/>
</dbReference>